<organism evidence="1 2">
    <name type="scientific">Parelaphostrongylus tenuis</name>
    <name type="common">Meningeal worm</name>
    <dbReference type="NCBI Taxonomy" id="148309"/>
    <lineage>
        <taxon>Eukaryota</taxon>
        <taxon>Metazoa</taxon>
        <taxon>Ecdysozoa</taxon>
        <taxon>Nematoda</taxon>
        <taxon>Chromadorea</taxon>
        <taxon>Rhabditida</taxon>
        <taxon>Rhabditina</taxon>
        <taxon>Rhabditomorpha</taxon>
        <taxon>Strongyloidea</taxon>
        <taxon>Metastrongylidae</taxon>
        <taxon>Parelaphostrongylus</taxon>
    </lineage>
</organism>
<dbReference type="Proteomes" id="UP001196413">
    <property type="component" value="Unassembled WGS sequence"/>
</dbReference>
<sequence>MWSPKDSWDIDIYLDILPLAENFLCKNFQTGCIMFFHAVNIATAYPCEFEKSLPASRPSCYLNDELLLWMDSHCLINRNLTSRSISQPLCFNSPLVKNLEGVNRALKRRRHRDIVTSVIYFCVRGAVWEFSGPDVRKRDLFEGERQAAGSSTPRWSTLNGVNRLGGSIISPYHILTAAHGFMAFQRGNETPCM</sequence>
<gene>
    <name evidence="1" type="ORF">KIN20_016963</name>
</gene>
<dbReference type="SUPFAM" id="SSF50494">
    <property type="entry name" value="Trypsin-like serine proteases"/>
    <property type="match status" value="1"/>
</dbReference>
<dbReference type="EMBL" id="JAHQIW010003392">
    <property type="protein sequence ID" value="KAJ1358519.1"/>
    <property type="molecule type" value="Genomic_DNA"/>
</dbReference>
<proteinExistence type="predicted"/>
<evidence type="ECO:0000313" key="1">
    <source>
        <dbReference type="EMBL" id="KAJ1358519.1"/>
    </source>
</evidence>
<accession>A0AAD5N2J1</accession>
<name>A0AAD5N2J1_PARTN</name>
<dbReference type="InterPro" id="IPR009003">
    <property type="entry name" value="Peptidase_S1_PA"/>
</dbReference>
<evidence type="ECO:0000313" key="2">
    <source>
        <dbReference type="Proteomes" id="UP001196413"/>
    </source>
</evidence>
<protein>
    <recommendedName>
        <fullName evidence="3">Peptidase S1 domain-containing protein</fullName>
    </recommendedName>
</protein>
<keyword evidence="2" id="KW-1185">Reference proteome</keyword>
<comment type="caution">
    <text evidence="1">The sequence shown here is derived from an EMBL/GenBank/DDBJ whole genome shotgun (WGS) entry which is preliminary data.</text>
</comment>
<reference evidence="1" key="1">
    <citation type="submission" date="2021-06" db="EMBL/GenBank/DDBJ databases">
        <title>Parelaphostrongylus tenuis whole genome reference sequence.</title>
        <authorList>
            <person name="Garwood T.J."/>
            <person name="Larsen P.A."/>
            <person name="Fountain-Jones N.M."/>
            <person name="Garbe J.R."/>
            <person name="Macchietto M.G."/>
            <person name="Kania S.A."/>
            <person name="Gerhold R.W."/>
            <person name="Richards J.E."/>
            <person name="Wolf T.M."/>
        </authorList>
    </citation>
    <scope>NUCLEOTIDE SEQUENCE</scope>
    <source>
        <strain evidence="1">MNPRO001-30</strain>
        <tissue evidence="1">Meninges</tissue>
    </source>
</reference>
<dbReference type="AlphaFoldDB" id="A0AAD5N2J1"/>
<evidence type="ECO:0008006" key="3">
    <source>
        <dbReference type="Google" id="ProtNLM"/>
    </source>
</evidence>